<gene>
    <name evidence="2" type="ORF">BT96DRAFT_507709</name>
</gene>
<sequence>MYLVIKLQLVHSSFQSRPRLDSEDALTLVSTWPQTLPLDSQIKETSWDRYKHQSMRVVVLERLRSIKELGNVRGFFTIYWKILHRDISSSNVMFRRVEGKLYGDLSDFDQSCLVDSVNGVPTSIAPLETIPFMSLDLLVDDEPITQKYRHKLESFSMSLLGLLVGMLLLASSWHHSEFQHAPI</sequence>
<feature type="domain" description="Protein kinase" evidence="1">
    <location>
        <begin position="1"/>
        <end position="183"/>
    </location>
</feature>
<dbReference type="InterPro" id="IPR011009">
    <property type="entry name" value="Kinase-like_dom_sf"/>
</dbReference>
<dbReference type="AlphaFoldDB" id="A0A6A4GN94"/>
<evidence type="ECO:0000313" key="2">
    <source>
        <dbReference type="EMBL" id="KAE9386813.1"/>
    </source>
</evidence>
<dbReference type="InterPro" id="IPR000719">
    <property type="entry name" value="Prot_kinase_dom"/>
</dbReference>
<dbReference type="OrthoDB" id="5569250at2759"/>
<evidence type="ECO:0000313" key="3">
    <source>
        <dbReference type="Proteomes" id="UP000799118"/>
    </source>
</evidence>
<dbReference type="PROSITE" id="PS50011">
    <property type="entry name" value="PROTEIN_KINASE_DOM"/>
    <property type="match status" value="1"/>
</dbReference>
<dbReference type="SUPFAM" id="SSF56112">
    <property type="entry name" value="Protein kinase-like (PK-like)"/>
    <property type="match status" value="1"/>
</dbReference>
<dbReference type="GO" id="GO:0005524">
    <property type="term" value="F:ATP binding"/>
    <property type="evidence" value="ECO:0007669"/>
    <property type="project" value="InterPro"/>
</dbReference>
<evidence type="ECO:0000259" key="1">
    <source>
        <dbReference type="PROSITE" id="PS50011"/>
    </source>
</evidence>
<organism evidence="2 3">
    <name type="scientific">Gymnopus androsaceus JB14</name>
    <dbReference type="NCBI Taxonomy" id="1447944"/>
    <lineage>
        <taxon>Eukaryota</taxon>
        <taxon>Fungi</taxon>
        <taxon>Dikarya</taxon>
        <taxon>Basidiomycota</taxon>
        <taxon>Agaricomycotina</taxon>
        <taxon>Agaricomycetes</taxon>
        <taxon>Agaricomycetidae</taxon>
        <taxon>Agaricales</taxon>
        <taxon>Marasmiineae</taxon>
        <taxon>Omphalotaceae</taxon>
        <taxon>Gymnopus</taxon>
    </lineage>
</organism>
<dbReference type="EMBL" id="ML769846">
    <property type="protein sequence ID" value="KAE9386813.1"/>
    <property type="molecule type" value="Genomic_DNA"/>
</dbReference>
<dbReference type="Proteomes" id="UP000799118">
    <property type="component" value="Unassembled WGS sequence"/>
</dbReference>
<proteinExistence type="predicted"/>
<keyword evidence="3" id="KW-1185">Reference proteome</keyword>
<dbReference type="GO" id="GO:0004672">
    <property type="term" value="F:protein kinase activity"/>
    <property type="evidence" value="ECO:0007669"/>
    <property type="project" value="InterPro"/>
</dbReference>
<reference evidence="2" key="1">
    <citation type="journal article" date="2019" name="Environ. Microbiol.">
        <title>Fungal ecological strategies reflected in gene transcription - a case study of two litter decomposers.</title>
        <authorList>
            <person name="Barbi F."/>
            <person name="Kohler A."/>
            <person name="Barry K."/>
            <person name="Baskaran P."/>
            <person name="Daum C."/>
            <person name="Fauchery L."/>
            <person name="Ihrmark K."/>
            <person name="Kuo A."/>
            <person name="LaButti K."/>
            <person name="Lipzen A."/>
            <person name="Morin E."/>
            <person name="Grigoriev I.V."/>
            <person name="Henrissat B."/>
            <person name="Lindahl B."/>
            <person name="Martin F."/>
        </authorList>
    </citation>
    <scope>NUCLEOTIDE SEQUENCE</scope>
    <source>
        <strain evidence="2">JB14</strain>
    </source>
</reference>
<accession>A0A6A4GN94</accession>
<name>A0A6A4GN94_9AGAR</name>
<protein>
    <recommendedName>
        <fullName evidence="1">Protein kinase domain-containing protein</fullName>
    </recommendedName>
</protein>
<dbReference type="InterPro" id="IPR040976">
    <property type="entry name" value="Pkinase_fungal"/>
</dbReference>
<dbReference type="Pfam" id="PF17667">
    <property type="entry name" value="Pkinase_fungal"/>
    <property type="match status" value="1"/>
</dbReference>